<dbReference type="InterPro" id="IPR014710">
    <property type="entry name" value="RmlC-like_jellyroll"/>
</dbReference>
<keyword evidence="6" id="KW-1185">Reference proteome</keyword>
<evidence type="ECO:0000313" key="6">
    <source>
        <dbReference type="Proteomes" id="UP001519287"/>
    </source>
</evidence>
<dbReference type="PANTHER" id="PTHR43280">
    <property type="entry name" value="ARAC-FAMILY TRANSCRIPTIONAL REGULATOR"/>
    <property type="match status" value="1"/>
</dbReference>
<protein>
    <submittedName>
        <fullName evidence="5">AraC-like DNA-binding protein</fullName>
    </submittedName>
</protein>
<name>A0ABS4IT07_9BACL</name>
<sequence length="298" mass="34989">MTISKVIIESKGEEFFHTVPIYVNKQNEAFDIIQHTHDFVEICYVSEGKGFHYFNDDIIPISKGDLFIIPIGASHVFRPYSADQRQPLIVYNCLFQLEPIIKFSEAYPIDDFLEQAVQYVLQPAPETCLHFREQGSELSSLFNKLYQEFYHRESGFPLMRFTLLLQLLVQLDRYRHAAQAAKAYPFPELDQAIRYIDEHFHTSLTLEQISALCGRSSRQFTRLFKEQTGQTFVEYVQNLRMNKSCELLRTTNKKINEIAYLVGYHDLKFFHSMFKKKIGLTPRQYRIKDKKEAPCSIL</sequence>
<organism evidence="5 6">
    <name type="scientific">Paenibacillus eucommiae</name>
    <dbReference type="NCBI Taxonomy" id="1355755"/>
    <lineage>
        <taxon>Bacteria</taxon>
        <taxon>Bacillati</taxon>
        <taxon>Bacillota</taxon>
        <taxon>Bacilli</taxon>
        <taxon>Bacillales</taxon>
        <taxon>Paenibacillaceae</taxon>
        <taxon>Paenibacillus</taxon>
    </lineage>
</organism>
<dbReference type="Pfam" id="PF12833">
    <property type="entry name" value="HTH_18"/>
    <property type="match status" value="1"/>
</dbReference>
<keyword evidence="1" id="KW-0805">Transcription regulation</keyword>
<feature type="domain" description="HTH araC/xylS-type" evidence="4">
    <location>
        <begin position="190"/>
        <end position="288"/>
    </location>
</feature>
<dbReference type="SMART" id="SM00342">
    <property type="entry name" value="HTH_ARAC"/>
    <property type="match status" value="1"/>
</dbReference>
<dbReference type="PROSITE" id="PS01124">
    <property type="entry name" value="HTH_ARAC_FAMILY_2"/>
    <property type="match status" value="1"/>
</dbReference>
<proteinExistence type="predicted"/>
<dbReference type="InterPro" id="IPR018060">
    <property type="entry name" value="HTH_AraC"/>
</dbReference>
<dbReference type="PANTHER" id="PTHR43280:SF2">
    <property type="entry name" value="HTH-TYPE TRANSCRIPTIONAL REGULATOR EXSA"/>
    <property type="match status" value="1"/>
</dbReference>
<dbReference type="InterPro" id="IPR003313">
    <property type="entry name" value="AraC-bd"/>
</dbReference>
<dbReference type="SUPFAM" id="SSF51215">
    <property type="entry name" value="Regulatory protein AraC"/>
    <property type="match status" value="1"/>
</dbReference>
<dbReference type="Gene3D" id="2.60.120.10">
    <property type="entry name" value="Jelly Rolls"/>
    <property type="match status" value="1"/>
</dbReference>
<dbReference type="RefSeq" id="WP_209971477.1">
    <property type="nucleotide sequence ID" value="NZ_JAGGLB010000006.1"/>
</dbReference>
<dbReference type="SUPFAM" id="SSF46689">
    <property type="entry name" value="Homeodomain-like"/>
    <property type="match status" value="2"/>
</dbReference>
<comment type="caution">
    <text evidence="5">The sequence shown here is derived from an EMBL/GenBank/DDBJ whole genome shotgun (WGS) entry which is preliminary data.</text>
</comment>
<evidence type="ECO:0000259" key="4">
    <source>
        <dbReference type="PROSITE" id="PS01124"/>
    </source>
</evidence>
<evidence type="ECO:0000256" key="1">
    <source>
        <dbReference type="ARBA" id="ARBA00023015"/>
    </source>
</evidence>
<keyword evidence="3" id="KW-0804">Transcription</keyword>
<dbReference type="InterPro" id="IPR020449">
    <property type="entry name" value="Tscrpt_reg_AraC-type_HTH"/>
</dbReference>
<keyword evidence="2" id="KW-0238">DNA-binding</keyword>
<dbReference type="InterPro" id="IPR009057">
    <property type="entry name" value="Homeodomain-like_sf"/>
</dbReference>
<dbReference type="EMBL" id="JAGGLB010000006">
    <property type="protein sequence ID" value="MBP1990709.1"/>
    <property type="molecule type" value="Genomic_DNA"/>
</dbReference>
<gene>
    <name evidence="5" type="ORF">J2Z66_002315</name>
</gene>
<dbReference type="PROSITE" id="PS00041">
    <property type="entry name" value="HTH_ARAC_FAMILY_1"/>
    <property type="match status" value="1"/>
</dbReference>
<reference evidence="5 6" key="1">
    <citation type="submission" date="2021-03" db="EMBL/GenBank/DDBJ databases">
        <title>Genomic Encyclopedia of Type Strains, Phase IV (KMG-IV): sequencing the most valuable type-strain genomes for metagenomic binning, comparative biology and taxonomic classification.</title>
        <authorList>
            <person name="Goeker M."/>
        </authorList>
    </citation>
    <scope>NUCLEOTIDE SEQUENCE [LARGE SCALE GENOMIC DNA]</scope>
    <source>
        <strain evidence="5 6">DSM 26048</strain>
    </source>
</reference>
<dbReference type="PRINTS" id="PR00032">
    <property type="entry name" value="HTHARAC"/>
</dbReference>
<evidence type="ECO:0000256" key="3">
    <source>
        <dbReference type="ARBA" id="ARBA00023163"/>
    </source>
</evidence>
<accession>A0ABS4IT07</accession>
<dbReference type="InterPro" id="IPR018062">
    <property type="entry name" value="HTH_AraC-typ_CS"/>
</dbReference>
<dbReference type="Proteomes" id="UP001519287">
    <property type="component" value="Unassembled WGS sequence"/>
</dbReference>
<dbReference type="InterPro" id="IPR037923">
    <property type="entry name" value="HTH-like"/>
</dbReference>
<dbReference type="Gene3D" id="1.10.10.60">
    <property type="entry name" value="Homeodomain-like"/>
    <property type="match status" value="2"/>
</dbReference>
<dbReference type="Pfam" id="PF02311">
    <property type="entry name" value="AraC_binding"/>
    <property type="match status" value="1"/>
</dbReference>
<evidence type="ECO:0000313" key="5">
    <source>
        <dbReference type="EMBL" id="MBP1990709.1"/>
    </source>
</evidence>
<evidence type="ECO:0000256" key="2">
    <source>
        <dbReference type="ARBA" id="ARBA00023125"/>
    </source>
</evidence>